<accession>A0A1R2C3M1</accession>
<dbReference type="PANTHER" id="PTHR23505:SF79">
    <property type="entry name" value="PROTEIN SPINSTER"/>
    <property type="match status" value="1"/>
</dbReference>
<dbReference type="PROSITE" id="PS50850">
    <property type="entry name" value="MFS"/>
    <property type="match status" value="1"/>
</dbReference>
<dbReference type="SUPFAM" id="SSF103473">
    <property type="entry name" value="MFS general substrate transporter"/>
    <property type="match status" value="1"/>
</dbReference>
<feature type="domain" description="Major facilitator superfamily (MFS) profile" evidence="8">
    <location>
        <begin position="1"/>
        <end position="426"/>
    </location>
</feature>
<feature type="transmembrane region" description="Helical" evidence="7">
    <location>
        <begin position="112"/>
        <end position="133"/>
    </location>
</feature>
<sequence length="454" mass="50741">MCMEYLDLSPKMLLCLYLCIGTLITLDQFAFNSLLTDIKNPEQGGIDVGTIGLGLIGSTSLLATIPFSPVSAYFSQSYNSNRIIFIGIIIWGIGTLLTSMALNFWTLLVSRLLVGFGASAFISLCNPCVLEIAPEDKKTIWLGIVSYNQMLGIVIGLNYGPFIKNLTGIWRYAFVFDFFLAIPLAIFLILPKENQKLIFRPKEGSDESMIGQIKIIIQNPVLVAIILGVAALAFVGTGFSYWTIDFLQTYFHMESESANFIYSMLQLVSGLFGIGAGSLLLTWLMSEYQEQYDKNIIDEEVLENYRVRKGLELSCFCSIGVLLSVSIATISDNLNIFLIFLGFGCFFGAMFVTPSITAMLFCVPKHLKSQTTAISGVLICLLGNFLAPVVIGSFFNSFGYYWGMILNSSWCVWSVLYFFLAWNTARLHGGPYDYSWNYFNCKKSYSRYQNLKIV</sequence>
<feature type="transmembrane region" description="Helical" evidence="7">
    <location>
        <begin position="140"/>
        <end position="163"/>
    </location>
</feature>
<dbReference type="EMBL" id="MPUH01000297">
    <property type="protein sequence ID" value="OMJ83606.1"/>
    <property type="molecule type" value="Genomic_DNA"/>
</dbReference>
<dbReference type="AlphaFoldDB" id="A0A1R2C3M1"/>
<evidence type="ECO:0000313" key="10">
    <source>
        <dbReference type="Proteomes" id="UP000187209"/>
    </source>
</evidence>
<feature type="transmembrane region" description="Helical" evidence="7">
    <location>
        <begin position="12"/>
        <end position="31"/>
    </location>
</feature>
<dbReference type="InterPro" id="IPR044770">
    <property type="entry name" value="MFS_spinster-like"/>
</dbReference>
<evidence type="ECO:0000256" key="6">
    <source>
        <dbReference type="ARBA" id="ARBA00024338"/>
    </source>
</evidence>
<reference evidence="9 10" key="1">
    <citation type="submission" date="2016-11" db="EMBL/GenBank/DDBJ databases">
        <title>The macronuclear genome of Stentor coeruleus: a giant cell with tiny introns.</title>
        <authorList>
            <person name="Slabodnick M."/>
            <person name="Ruby J.G."/>
            <person name="Reiff S.B."/>
            <person name="Swart E.C."/>
            <person name="Gosai S."/>
            <person name="Prabakaran S."/>
            <person name="Witkowska E."/>
            <person name="Larue G.E."/>
            <person name="Fisher S."/>
            <person name="Freeman R.M."/>
            <person name="Gunawardena J."/>
            <person name="Chu W."/>
            <person name="Stover N.A."/>
            <person name="Gregory B.D."/>
            <person name="Nowacki M."/>
            <person name="Derisi J."/>
            <person name="Roy S.W."/>
            <person name="Marshall W.F."/>
            <person name="Sood P."/>
        </authorList>
    </citation>
    <scope>NUCLEOTIDE SEQUENCE [LARGE SCALE GENOMIC DNA]</scope>
    <source>
        <strain evidence="9">WM001</strain>
    </source>
</reference>
<feature type="transmembrane region" description="Helical" evidence="7">
    <location>
        <begin position="264"/>
        <end position="284"/>
    </location>
</feature>
<keyword evidence="5 7" id="KW-0472">Membrane</keyword>
<feature type="transmembrane region" description="Helical" evidence="7">
    <location>
        <begin position="336"/>
        <end position="361"/>
    </location>
</feature>
<dbReference type="Proteomes" id="UP000187209">
    <property type="component" value="Unassembled WGS sequence"/>
</dbReference>
<feature type="transmembrane region" description="Helical" evidence="7">
    <location>
        <begin position="373"/>
        <end position="395"/>
    </location>
</feature>
<dbReference type="Gene3D" id="1.20.1250.20">
    <property type="entry name" value="MFS general substrate transporter like domains"/>
    <property type="match status" value="1"/>
</dbReference>
<evidence type="ECO:0000259" key="8">
    <source>
        <dbReference type="PROSITE" id="PS50850"/>
    </source>
</evidence>
<evidence type="ECO:0000313" key="9">
    <source>
        <dbReference type="EMBL" id="OMJ83606.1"/>
    </source>
</evidence>
<dbReference type="InterPro" id="IPR011701">
    <property type="entry name" value="MFS"/>
</dbReference>
<keyword evidence="10" id="KW-1185">Reference proteome</keyword>
<evidence type="ECO:0000256" key="2">
    <source>
        <dbReference type="ARBA" id="ARBA00022448"/>
    </source>
</evidence>
<feature type="transmembrane region" description="Helical" evidence="7">
    <location>
        <begin position="83"/>
        <end position="106"/>
    </location>
</feature>
<gene>
    <name evidence="9" type="ORF">SteCoe_15392</name>
</gene>
<feature type="transmembrane region" description="Helical" evidence="7">
    <location>
        <begin position="401"/>
        <end position="422"/>
    </location>
</feature>
<evidence type="ECO:0000256" key="5">
    <source>
        <dbReference type="ARBA" id="ARBA00023136"/>
    </source>
</evidence>
<dbReference type="GO" id="GO:0022857">
    <property type="term" value="F:transmembrane transporter activity"/>
    <property type="evidence" value="ECO:0007669"/>
    <property type="project" value="InterPro"/>
</dbReference>
<feature type="transmembrane region" description="Helical" evidence="7">
    <location>
        <begin position="51"/>
        <end position="74"/>
    </location>
</feature>
<feature type="transmembrane region" description="Helical" evidence="7">
    <location>
        <begin position="311"/>
        <end position="330"/>
    </location>
</feature>
<feature type="transmembrane region" description="Helical" evidence="7">
    <location>
        <begin position="169"/>
        <end position="190"/>
    </location>
</feature>
<dbReference type="OrthoDB" id="66581at2759"/>
<organism evidence="9 10">
    <name type="scientific">Stentor coeruleus</name>
    <dbReference type="NCBI Taxonomy" id="5963"/>
    <lineage>
        <taxon>Eukaryota</taxon>
        <taxon>Sar</taxon>
        <taxon>Alveolata</taxon>
        <taxon>Ciliophora</taxon>
        <taxon>Postciliodesmatophora</taxon>
        <taxon>Heterotrichea</taxon>
        <taxon>Heterotrichida</taxon>
        <taxon>Stentoridae</taxon>
        <taxon>Stentor</taxon>
    </lineage>
</organism>
<comment type="similarity">
    <text evidence="6">Belongs to the major facilitator superfamily. Spinster (TC 2.A.1.49) family.</text>
</comment>
<comment type="subcellular location">
    <subcellularLocation>
        <location evidence="1">Membrane</location>
        <topology evidence="1">Multi-pass membrane protein</topology>
    </subcellularLocation>
</comment>
<evidence type="ECO:0000256" key="7">
    <source>
        <dbReference type="SAM" id="Phobius"/>
    </source>
</evidence>
<evidence type="ECO:0000256" key="3">
    <source>
        <dbReference type="ARBA" id="ARBA00022692"/>
    </source>
</evidence>
<protein>
    <recommendedName>
        <fullName evidence="8">Major facilitator superfamily (MFS) profile domain-containing protein</fullName>
    </recommendedName>
</protein>
<keyword evidence="4 7" id="KW-1133">Transmembrane helix</keyword>
<comment type="caution">
    <text evidence="9">The sequence shown here is derived from an EMBL/GenBank/DDBJ whole genome shotgun (WGS) entry which is preliminary data.</text>
</comment>
<evidence type="ECO:0000256" key="4">
    <source>
        <dbReference type="ARBA" id="ARBA00022989"/>
    </source>
</evidence>
<dbReference type="GO" id="GO:0016020">
    <property type="term" value="C:membrane"/>
    <property type="evidence" value="ECO:0007669"/>
    <property type="project" value="UniProtKB-SubCell"/>
</dbReference>
<feature type="transmembrane region" description="Helical" evidence="7">
    <location>
        <begin position="221"/>
        <end position="244"/>
    </location>
</feature>
<dbReference type="Pfam" id="PF07690">
    <property type="entry name" value="MFS_1"/>
    <property type="match status" value="1"/>
</dbReference>
<keyword evidence="2" id="KW-0813">Transport</keyword>
<dbReference type="PANTHER" id="PTHR23505">
    <property type="entry name" value="SPINSTER"/>
    <property type="match status" value="1"/>
</dbReference>
<dbReference type="InterPro" id="IPR020846">
    <property type="entry name" value="MFS_dom"/>
</dbReference>
<proteinExistence type="inferred from homology"/>
<keyword evidence="3 7" id="KW-0812">Transmembrane</keyword>
<name>A0A1R2C3M1_9CILI</name>
<evidence type="ECO:0000256" key="1">
    <source>
        <dbReference type="ARBA" id="ARBA00004141"/>
    </source>
</evidence>
<dbReference type="InterPro" id="IPR036259">
    <property type="entry name" value="MFS_trans_sf"/>
</dbReference>